<reference evidence="1 2" key="1">
    <citation type="submission" date="2020-08" db="EMBL/GenBank/DDBJ databases">
        <title>A Genomic Blueprint of the Chicken Gut Microbiome.</title>
        <authorList>
            <person name="Gilroy R."/>
            <person name="Ravi A."/>
            <person name="Getino M."/>
            <person name="Pursley I."/>
            <person name="Horton D.L."/>
            <person name="Alikhan N.-F."/>
            <person name="Baker D."/>
            <person name="Gharbi K."/>
            <person name="Hall N."/>
            <person name="Watson M."/>
            <person name="Adriaenssens E.M."/>
            <person name="Foster-Nyarko E."/>
            <person name="Jarju S."/>
            <person name="Secka A."/>
            <person name="Antonio M."/>
            <person name="Oren A."/>
            <person name="Chaudhuri R."/>
            <person name="La Ragione R.M."/>
            <person name="Hildebrand F."/>
            <person name="Pallen M.J."/>
        </authorList>
    </citation>
    <scope>NUCLEOTIDE SEQUENCE [LARGE SCALE GENOMIC DNA]</scope>
    <source>
        <strain evidence="1 2">Sa1BUA2</strain>
    </source>
</reference>
<keyword evidence="2" id="KW-1185">Reference proteome</keyword>
<evidence type="ECO:0000313" key="1">
    <source>
        <dbReference type="EMBL" id="MBD8006472.1"/>
    </source>
</evidence>
<name>A0ABR8VP30_9BACI</name>
<sequence>MKTVLFIQSGAVFGEHRLTREELQHTVSEIDVYDLKDIDLSPYKSVAIDSFVDQRYLMEHRNIIEQFLNQRKIVIFSGNLYLSWLPGVSNFVARKVQTHRDYEVENKLQHPIFSGVEPDHMTYKRGVSGFFARGHHPVPDGAEVILTLRGDIPITYIDRVSTKGTILVHAGNDLFKYNDPDCTTGRIKPQLMEWVEREYVSLQEGHK</sequence>
<gene>
    <name evidence="1" type="ORF">H9631_15435</name>
</gene>
<protein>
    <submittedName>
        <fullName evidence="1">Phosphate starvation-inducible protein PhoH</fullName>
    </submittedName>
</protein>
<evidence type="ECO:0000313" key="2">
    <source>
        <dbReference type="Proteomes" id="UP000648182"/>
    </source>
</evidence>
<dbReference type="Proteomes" id="UP000648182">
    <property type="component" value="Unassembled WGS sequence"/>
</dbReference>
<dbReference type="EMBL" id="JACSPV010000031">
    <property type="protein sequence ID" value="MBD8006472.1"/>
    <property type="molecule type" value="Genomic_DNA"/>
</dbReference>
<organism evidence="1 2">
    <name type="scientific">Bacillus norwichensis</name>
    <dbReference type="NCBI Taxonomy" id="2762217"/>
    <lineage>
        <taxon>Bacteria</taxon>
        <taxon>Bacillati</taxon>
        <taxon>Bacillota</taxon>
        <taxon>Bacilli</taxon>
        <taxon>Bacillales</taxon>
        <taxon>Bacillaceae</taxon>
        <taxon>Bacillus</taxon>
    </lineage>
</organism>
<proteinExistence type="predicted"/>
<dbReference type="RefSeq" id="WP_191814343.1">
    <property type="nucleotide sequence ID" value="NZ_JACSPV010000031.1"/>
</dbReference>
<accession>A0ABR8VP30</accession>
<comment type="caution">
    <text evidence="1">The sequence shown here is derived from an EMBL/GenBank/DDBJ whole genome shotgun (WGS) entry which is preliminary data.</text>
</comment>